<evidence type="ECO:0000313" key="3">
    <source>
        <dbReference type="Proteomes" id="UP000813385"/>
    </source>
</evidence>
<reference evidence="2" key="1">
    <citation type="journal article" date="2021" name="Nat. Commun.">
        <title>Genetic determinants of endophytism in the Arabidopsis root mycobiome.</title>
        <authorList>
            <person name="Mesny F."/>
            <person name="Miyauchi S."/>
            <person name="Thiergart T."/>
            <person name="Pickel B."/>
            <person name="Atanasova L."/>
            <person name="Karlsson M."/>
            <person name="Huettel B."/>
            <person name="Barry K.W."/>
            <person name="Haridas S."/>
            <person name="Chen C."/>
            <person name="Bauer D."/>
            <person name="Andreopoulos W."/>
            <person name="Pangilinan J."/>
            <person name="LaButti K."/>
            <person name="Riley R."/>
            <person name="Lipzen A."/>
            <person name="Clum A."/>
            <person name="Drula E."/>
            <person name="Henrissat B."/>
            <person name="Kohler A."/>
            <person name="Grigoriev I.V."/>
            <person name="Martin F.M."/>
            <person name="Hacquard S."/>
        </authorList>
    </citation>
    <scope>NUCLEOTIDE SEQUENCE</scope>
    <source>
        <strain evidence="2">MPI-CAGE-AT-0016</strain>
    </source>
</reference>
<sequence length="297" mass="32431">MAYYKQYGSGYRGGSRSAGRFSSRPRSYTTSCGRVSRTVYGYSRASGGARSSIASPVVKYGDPMHAYFTTIPIPLYDQGPSTGANYLVVPLSGCVDSVLQNAKKTRVYVAGFRLEADVRFSRRLRCFVQSVQTCVKDGEGQVLLSAGSMQGEFDPGQQGLMSMEDPRLQQLREPLYTRLGNDGTLFGADVKSGAPFRPGVKLQKDGGTEKIGTRGRVETELGRGNLGATTSMETERLSAYIPVKGLYTMGTDRRDVLLIGLRAKTILNLPNAEVVTGRRVGLLENVRVIVYMRSKMT</sequence>
<feature type="region of interest" description="Disordered" evidence="1">
    <location>
        <begin position="1"/>
        <end position="31"/>
    </location>
</feature>
<evidence type="ECO:0000313" key="2">
    <source>
        <dbReference type="EMBL" id="KAH7374771.1"/>
    </source>
</evidence>
<dbReference type="Proteomes" id="UP000813385">
    <property type="component" value="Unassembled WGS sequence"/>
</dbReference>
<dbReference type="EMBL" id="JAGPXD010000001">
    <property type="protein sequence ID" value="KAH7374771.1"/>
    <property type="molecule type" value="Genomic_DNA"/>
</dbReference>
<dbReference type="AlphaFoldDB" id="A0A8K0TUA7"/>
<accession>A0A8K0TUA7</accession>
<organism evidence="2 3">
    <name type="scientific">Plectosphaerella cucumerina</name>
    <dbReference type="NCBI Taxonomy" id="40658"/>
    <lineage>
        <taxon>Eukaryota</taxon>
        <taxon>Fungi</taxon>
        <taxon>Dikarya</taxon>
        <taxon>Ascomycota</taxon>
        <taxon>Pezizomycotina</taxon>
        <taxon>Sordariomycetes</taxon>
        <taxon>Hypocreomycetidae</taxon>
        <taxon>Glomerellales</taxon>
        <taxon>Plectosphaerellaceae</taxon>
        <taxon>Plectosphaerella</taxon>
    </lineage>
</organism>
<evidence type="ECO:0000256" key="1">
    <source>
        <dbReference type="SAM" id="MobiDB-lite"/>
    </source>
</evidence>
<name>A0A8K0TUA7_9PEZI</name>
<gene>
    <name evidence="2" type="ORF">B0T11DRAFT_269145</name>
</gene>
<comment type="caution">
    <text evidence="2">The sequence shown here is derived from an EMBL/GenBank/DDBJ whole genome shotgun (WGS) entry which is preliminary data.</text>
</comment>
<protein>
    <submittedName>
        <fullName evidence="2">Uncharacterized protein</fullName>
    </submittedName>
</protein>
<proteinExistence type="predicted"/>
<keyword evidence="3" id="KW-1185">Reference proteome</keyword>
<feature type="compositionally biased region" description="Low complexity" evidence="1">
    <location>
        <begin position="14"/>
        <end position="27"/>
    </location>
</feature>